<sequence>MPVVRSLRWRKQVNAIYRYAAVRSLSIETTEISQDHTRFLQAADQTSNRESQKHLDSLIAKIQDIDAYVNSLSPAVAVPIRTRVRHKSHAVEEDESTITIPYVNGLFRQNIADTTTRAKPAIDHAQHLHAHHTDLLCEPYPKDGDNNAGGMAEFKAEIAKMSQEEQQDCLQNIKWEEEAAAAKLKIDTSRLTENAKQLENKGKKTAEVQAETSQPPQKNANPWTFGGVAQKVVQTVVGDSAEEKTKGSEAAAPKTANPLLLLLQKRMEEGLRKGK</sequence>
<feature type="compositionally biased region" description="Polar residues" evidence="1">
    <location>
        <begin position="210"/>
        <end position="222"/>
    </location>
</feature>
<organism evidence="2 3">
    <name type="scientific">Elasticomyces elasticus</name>
    <dbReference type="NCBI Taxonomy" id="574655"/>
    <lineage>
        <taxon>Eukaryota</taxon>
        <taxon>Fungi</taxon>
        <taxon>Dikarya</taxon>
        <taxon>Ascomycota</taxon>
        <taxon>Pezizomycotina</taxon>
        <taxon>Dothideomycetes</taxon>
        <taxon>Dothideomycetidae</taxon>
        <taxon>Mycosphaerellales</taxon>
        <taxon>Teratosphaeriaceae</taxon>
        <taxon>Elasticomyces</taxon>
    </lineage>
</organism>
<dbReference type="EMBL" id="JAVRQU010000010">
    <property type="protein sequence ID" value="KAK5698036.1"/>
    <property type="molecule type" value="Genomic_DNA"/>
</dbReference>
<gene>
    <name evidence="2" type="ORF">LTR97_006996</name>
</gene>
<reference evidence="2" key="1">
    <citation type="submission" date="2023-08" db="EMBL/GenBank/DDBJ databases">
        <title>Black Yeasts Isolated from many extreme environments.</title>
        <authorList>
            <person name="Coleine C."/>
            <person name="Stajich J.E."/>
            <person name="Selbmann L."/>
        </authorList>
    </citation>
    <scope>NUCLEOTIDE SEQUENCE</scope>
    <source>
        <strain evidence="2">CCFEE 5810</strain>
    </source>
</reference>
<comment type="caution">
    <text evidence="2">The sequence shown here is derived from an EMBL/GenBank/DDBJ whole genome shotgun (WGS) entry which is preliminary data.</text>
</comment>
<evidence type="ECO:0000313" key="3">
    <source>
        <dbReference type="Proteomes" id="UP001310594"/>
    </source>
</evidence>
<evidence type="ECO:0000256" key="1">
    <source>
        <dbReference type="SAM" id="MobiDB-lite"/>
    </source>
</evidence>
<protein>
    <submittedName>
        <fullName evidence="2">Uncharacterized protein</fullName>
    </submittedName>
</protein>
<dbReference type="Proteomes" id="UP001310594">
    <property type="component" value="Unassembled WGS sequence"/>
</dbReference>
<proteinExistence type="predicted"/>
<name>A0AAN7W5Q9_9PEZI</name>
<evidence type="ECO:0000313" key="2">
    <source>
        <dbReference type="EMBL" id="KAK5698036.1"/>
    </source>
</evidence>
<accession>A0AAN7W5Q9</accession>
<dbReference type="AlphaFoldDB" id="A0AAN7W5Q9"/>
<feature type="region of interest" description="Disordered" evidence="1">
    <location>
        <begin position="199"/>
        <end position="224"/>
    </location>
</feature>